<dbReference type="RefSeq" id="WP_058483375.1">
    <property type="nucleotide sequence ID" value="NZ_CAAAII010000001.1"/>
</dbReference>
<dbReference type="EMBL" id="LNYX01000014">
    <property type="protein sequence ID" value="KTD63927.1"/>
    <property type="molecule type" value="Genomic_DNA"/>
</dbReference>
<evidence type="ECO:0000313" key="3">
    <source>
        <dbReference type="Proteomes" id="UP000054877"/>
    </source>
</evidence>
<dbReference type="GO" id="GO:0006109">
    <property type="term" value="P:regulation of carbohydrate metabolic process"/>
    <property type="evidence" value="ECO:0007669"/>
    <property type="project" value="InterPro"/>
</dbReference>
<sequence>MEIINISFEEPLTIIMNGETIRVVAFKTMEHGNIKFGVKAPRSVKVHREEIYHAIQRKEKPTDPDME</sequence>
<dbReference type="Proteomes" id="UP000054877">
    <property type="component" value="Unassembled WGS sequence"/>
</dbReference>
<dbReference type="GO" id="GO:0003723">
    <property type="term" value="F:RNA binding"/>
    <property type="evidence" value="ECO:0007669"/>
    <property type="project" value="InterPro"/>
</dbReference>
<keyword evidence="3" id="KW-1185">Reference proteome</keyword>
<comment type="caution">
    <text evidence="2">The sequence shown here is derived from an EMBL/GenBank/DDBJ whole genome shotgun (WGS) entry which is preliminary data.</text>
</comment>
<dbReference type="GO" id="GO:0006402">
    <property type="term" value="P:mRNA catabolic process"/>
    <property type="evidence" value="ECO:0007669"/>
    <property type="project" value="InterPro"/>
</dbReference>
<keyword evidence="1" id="KW-0010">Activator</keyword>
<dbReference type="AlphaFoldDB" id="A0A0W0Z441"/>
<dbReference type="OrthoDB" id="5647357at2"/>
<name>A0A0W0Z441_LEGSP</name>
<dbReference type="SUPFAM" id="SSF117130">
    <property type="entry name" value="CsrA-like"/>
    <property type="match status" value="1"/>
</dbReference>
<dbReference type="PATRIC" id="fig|452.5.peg.1601"/>
<dbReference type="InterPro" id="IPR003751">
    <property type="entry name" value="CsrA"/>
</dbReference>
<accession>A0A0W0Z441</accession>
<evidence type="ECO:0000256" key="1">
    <source>
        <dbReference type="ARBA" id="ARBA00023159"/>
    </source>
</evidence>
<evidence type="ECO:0000313" key="2">
    <source>
        <dbReference type="EMBL" id="KTD63927.1"/>
    </source>
</evidence>
<organism evidence="2 3">
    <name type="scientific">Legionella spiritensis</name>
    <dbReference type="NCBI Taxonomy" id="452"/>
    <lineage>
        <taxon>Bacteria</taxon>
        <taxon>Pseudomonadati</taxon>
        <taxon>Pseudomonadota</taxon>
        <taxon>Gammaproteobacteria</taxon>
        <taxon>Legionellales</taxon>
        <taxon>Legionellaceae</taxon>
        <taxon>Legionella</taxon>
    </lineage>
</organism>
<dbReference type="STRING" id="452.Lspi_1446"/>
<gene>
    <name evidence="2" type="ORF">Lspi_1446</name>
</gene>
<dbReference type="Gene3D" id="2.60.40.4380">
    <property type="entry name" value="Translational regulator CsrA"/>
    <property type="match status" value="1"/>
</dbReference>
<dbReference type="InterPro" id="IPR036107">
    <property type="entry name" value="CsrA_sf"/>
</dbReference>
<reference evidence="2 3" key="1">
    <citation type="submission" date="2015-11" db="EMBL/GenBank/DDBJ databases">
        <title>Genomic analysis of 38 Legionella species identifies large and diverse effector repertoires.</title>
        <authorList>
            <person name="Burstein D."/>
            <person name="Amaro F."/>
            <person name="Zusman T."/>
            <person name="Lifshitz Z."/>
            <person name="Cohen O."/>
            <person name="Gilbert J.A."/>
            <person name="Pupko T."/>
            <person name="Shuman H.A."/>
            <person name="Segal G."/>
        </authorList>
    </citation>
    <scope>NUCLEOTIDE SEQUENCE [LARGE SCALE GENOMIC DNA]</scope>
    <source>
        <strain evidence="2 3">Mt.St.Helens-9</strain>
    </source>
</reference>
<proteinExistence type="predicted"/>
<dbReference type="Pfam" id="PF02599">
    <property type="entry name" value="CsrA"/>
    <property type="match status" value="1"/>
</dbReference>
<protein>
    <submittedName>
        <fullName evidence="2">Carbon storage regulator CsrA</fullName>
    </submittedName>
</protein>